<evidence type="ECO:0008006" key="3">
    <source>
        <dbReference type="Google" id="ProtNLM"/>
    </source>
</evidence>
<dbReference type="Pfam" id="PF05056">
    <property type="entry name" value="DUF674"/>
    <property type="match status" value="1"/>
</dbReference>
<dbReference type="EMBL" id="LR031874">
    <property type="protein sequence ID" value="VDD19445.1"/>
    <property type="molecule type" value="Genomic_DNA"/>
</dbReference>
<protein>
    <recommendedName>
        <fullName evidence="3">DUF674 family protein</fullName>
    </recommendedName>
</protein>
<gene>
    <name evidence="2" type="ORF">BOLC2T06726H</name>
</gene>
<dbReference type="AlphaFoldDB" id="A0A3P6DAN7"/>
<reference evidence="2" key="1">
    <citation type="submission" date="2018-11" db="EMBL/GenBank/DDBJ databases">
        <authorList>
            <consortium name="Genoscope - CEA"/>
            <person name="William W."/>
        </authorList>
    </citation>
    <scope>NUCLEOTIDE SEQUENCE</scope>
</reference>
<sequence length="520" mass="57368">MAESSGEAKVYLRLVIDEEKNKVVLAEAGKDFVDVLFSFLTLPMGTIAMLFKKHNKAHTVSVGCFNNLYTSVVDIGFDNFQTEACKRMLLCPKSVSDVQCQRLKVNINPTEGGQKYFKCPSFSHCRLCSNFSTTRCRCGNLMKEEIHESQLKVADNMQNGVFISGGGASTTFIITDDLEVAVKSTGLVLERLKSVGCADVSKLGEKFVGIGSKEVLTLLQCVFSSNAPLTETFLNKGSARGLTKSYETSRPCMEKKDEADESEKVLTINAVVRKQDMKILFVECGEDFVELLLSFLAVPLESVLEISENSITFGCLANLCRSFKGLSVVNEETKAAPADSKGVLPCFYSFQVQLPGIITLEPPVYYRFIYSSLNKPVTVYALTRDSNKIPYYRNDKLVPVTLVDPKSDGNDHQTHCSGFLKKETQFTVSDDLVITSMSSCSTVCLLKKLQTNAEEVDVQEISISKAEAVDLLRASLLTSCALSSALGDLIAKKPRKEPLCQTQLRRSQRKKQKVDDCQAS</sequence>
<proteinExistence type="predicted"/>
<organism evidence="2">
    <name type="scientific">Brassica oleracea</name>
    <name type="common">Wild cabbage</name>
    <dbReference type="NCBI Taxonomy" id="3712"/>
    <lineage>
        <taxon>Eukaryota</taxon>
        <taxon>Viridiplantae</taxon>
        <taxon>Streptophyta</taxon>
        <taxon>Embryophyta</taxon>
        <taxon>Tracheophyta</taxon>
        <taxon>Spermatophyta</taxon>
        <taxon>Magnoliopsida</taxon>
        <taxon>eudicotyledons</taxon>
        <taxon>Gunneridae</taxon>
        <taxon>Pentapetalae</taxon>
        <taxon>rosids</taxon>
        <taxon>malvids</taxon>
        <taxon>Brassicales</taxon>
        <taxon>Brassicaceae</taxon>
        <taxon>Brassiceae</taxon>
        <taxon>Brassica</taxon>
    </lineage>
</organism>
<evidence type="ECO:0000313" key="2">
    <source>
        <dbReference type="EMBL" id="VDD19445.1"/>
    </source>
</evidence>
<name>A0A3P6DAN7_BRAOL</name>
<feature type="region of interest" description="Disordered" evidence="1">
    <location>
        <begin position="501"/>
        <end position="520"/>
    </location>
</feature>
<accession>A0A3P6DAN7</accession>
<evidence type="ECO:0000256" key="1">
    <source>
        <dbReference type="SAM" id="MobiDB-lite"/>
    </source>
</evidence>
<dbReference type="InterPro" id="IPR007750">
    <property type="entry name" value="DUF674"/>
</dbReference>
<dbReference type="PANTHER" id="PTHR33103">
    <property type="entry name" value="OS01G0153900 PROTEIN"/>
    <property type="match status" value="1"/>
</dbReference>
<dbReference type="PANTHER" id="PTHR33103:SF27">
    <property type="entry name" value="OS04G0594700 PROTEIN"/>
    <property type="match status" value="1"/>
</dbReference>